<name>E2ZEJ2_9FIRM</name>
<dbReference type="STRING" id="748224.HMPREF9436_00066"/>
<dbReference type="EMBL" id="AECU01000010">
    <property type="protein sequence ID" value="EFQ08405.1"/>
    <property type="molecule type" value="Genomic_DNA"/>
</dbReference>
<organism evidence="1 2">
    <name type="scientific">Faecalibacterium cf. prausnitzii KLE1255</name>
    <dbReference type="NCBI Taxonomy" id="748224"/>
    <lineage>
        <taxon>Bacteria</taxon>
        <taxon>Bacillati</taxon>
        <taxon>Bacillota</taxon>
        <taxon>Clostridia</taxon>
        <taxon>Eubacteriales</taxon>
        <taxon>Oscillospiraceae</taxon>
        <taxon>Faecalibacterium</taxon>
    </lineage>
</organism>
<accession>E2ZEJ2</accession>
<sequence length="63" mass="6834">MPIRMALMISKNVSTPPCAQRHSSLFSSSIPYYVSARTQNAKIFTPAATFALQAVTALGNVLY</sequence>
<dbReference type="Proteomes" id="UP000006028">
    <property type="component" value="Unassembled WGS sequence"/>
</dbReference>
<reference evidence="1 2" key="1">
    <citation type="submission" date="2010-08" db="EMBL/GenBank/DDBJ databases">
        <authorList>
            <person name="Weinstock G."/>
            <person name="Sodergren E."/>
            <person name="Clifton S."/>
            <person name="Fulton L."/>
            <person name="Fulton B."/>
            <person name="Courtney L."/>
            <person name="Fronick C."/>
            <person name="Harrison M."/>
            <person name="Strong C."/>
            <person name="Farmer C."/>
            <person name="Delahaunty K."/>
            <person name="Markovic C."/>
            <person name="Hall O."/>
            <person name="Minx P."/>
            <person name="Tomlinson C."/>
            <person name="Mitreva M."/>
            <person name="Hou S."/>
            <person name="Chen J."/>
            <person name="Wollam A."/>
            <person name="Pepin K.H."/>
            <person name="Johnson M."/>
            <person name="Bhonagiri V."/>
            <person name="Zhang X."/>
            <person name="Suruliraj S."/>
            <person name="Warren W."/>
            <person name="Chinwalla A."/>
            <person name="Mardis E.R."/>
            <person name="Wilson R.K."/>
        </authorList>
    </citation>
    <scope>NUCLEOTIDE SEQUENCE [LARGE SCALE GENOMIC DNA]</scope>
    <source>
        <strain evidence="1 2">KLE1255</strain>
    </source>
</reference>
<dbReference type="HOGENOM" id="CLU_2879192_0_0_9"/>
<dbReference type="BioCyc" id="FCF748224-HMP:GTSS-3119-MONOMER"/>
<gene>
    <name evidence="1" type="ORF">HMPREF9436_00066</name>
</gene>
<proteinExistence type="predicted"/>
<protein>
    <submittedName>
        <fullName evidence="1">Uncharacterized protein</fullName>
    </submittedName>
</protein>
<comment type="caution">
    <text evidence="1">The sequence shown here is derived from an EMBL/GenBank/DDBJ whole genome shotgun (WGS) entry which is preliminary data.</text>
</comment>
<evidence type="ECO:0000313" key="1">
    <source>
        <dbReference type="EMBL" id="EFQ08405.1"/>
    </source>
</evidence>
<dbReference type="AlphaFoldDB" id="E2ZEJ2"/>
<evidence type="ECO:0000313" key="2">
    <source>
        <dbReference type="Proteomes" id="UP000006028"/>
    </source>
</evidence>